<dbReference type="InterPro" id="IPR023994">
    <property type="entry name" value="NiFe-hyd_HybE"/>
</dbReference>
<reference evidence="2 4" key="2">
    <citation type="submission" date="2019-03" db="EMBL/GenBank/DDBJ databases">
        <title>Genomic Encyclopedia of Type Strains, Phase IV (KMG-IV): sequencing the most valuable type-strain genomes for metagenomic binning, comparative biology and taxonomic classification.</title>
        <authorList>
            <person name="Goeker M."/>
        </authorList>
    </citation>
    <scope>NUCLEOTIDE SEQUENCE [LARGE SCALE GENOMIC DNA]</scope>
    <source>
        <strain evidence="2 4">DSM 15264</strain>
    </source>
</reference>
<dbReference type="OrthoDB" id="7060130at2"/>
<dbReference type="Proteomes" id="UP000239406">
    <property type="component" value="Unassembled WGS sequence"/>
</dbReference>
<evidence type="ECO:0000313" key="4">
    <source>
        <dbReference type="Proteomes" id="UP000294772"/>
    </source>
</evidence>
<proteinExistence type="predicted"/>
<evidence type="ECO:0000313" key="3">
    <source>
        <dbReference type="Proteomes" id="UP000239406"/>
    </source>
</evidence>
<sequence>MSRSAHAAPAADPSGLLVQAYGRIARTRMAGLPMCHPGLGVEAVGFHHRTLDGGEAGWLGVLVTPWCMNLVWRPDDPACVAAPGRERTHRLGEADYGFIGAQEDGMGRFEACSLFSPMFEFEDMAAARAVAGEVMRLLQAREAAVPEQPARRRFLFGGARPGAAA</sequence>
<protein>
    <submittedName>
        <fullName evidence="2">[NiFe] hydrogenase assembly HybE family chaperone</fullName>
    </submittedName>
    <submittedName>
        <fullName evidence="1">[NiFe]-hydrogenase assembly, chaperone, HybE</fullName>
    </submittedName>
</protein>
<dbReference type="Gene3D" id="3.30.1460.40">
    <property type="entry name" value="[NiFe]-hydrogenase assembly chaperone, HybE"/>
    <property type="match status" value="1"/>
</dbReference>
<dbReference type="AlphaFoldDB" id="A0A2S5T522"/>
<dbReference type="Pfam" id="PF11939">
    <property type="entry name" value="NiFe-hyd_HybE"/>
    <property type="match status" value="1"/>
</dbReference>
<accession>A0A2S5T522</accession>
<evidence type="ECO:0000313" key="1">
    <source>
        <dbReference type="EMBL" id="PPE70081.1"/>
    </source>
</evidence>
<reference evidence="1 3" key="1">
    <citation type="submission" date="2018-02" db="EMBL/GenBank/DDBJ databases">
        <title>Reclassifiation of [Polyangium] brachysporum DSM 7029 as Guopingzhaonella breviflexa gen. nov., sp. nov., a member of the family Comamonadaceae.</title>
        <authorList>
            <person name="Tang B."/>
        </authorList>
    </citation>
    <scope>NUCLEOTIDE SEQUENCE [LARGE SCALE GENOMIC DNA]</scope>
    <source>
        <strain evidence="1 3">DSM 15344</strain>
    </source>
</reference>
<gene>
    <name evidence="1" type="ORF">C1702_09525</name>
    <name evidence="2" type="ORF">EV676_10837</name>
</gene>
<keyword evidence="3" id="KW-1185">Reference proteome</keyword>
<dbReference type="RefSeq" id="WP_104357445.1">
    <property type="nucleotide sequence ID" value="NZ_CP064338.1"/>
</dbReference>
<dbReference type="NCBIfam" id="TIGR03993">
    <property type="entry name" value="hydrog_HybE"/>
    <property type="match status" value="1"/>
</dbReference>
<comment type="caution">
    <text evidence="1">The sequence shown here is derived from an EMBL/GenBank/DDBJ whole genome shotgun (WGS) entry which is preliminary data.</text>
</comment>
<dbReference type="EMBL" id="PSNY01000008">
    <property type="protein sequence ID" value="PPE70081.1"/>
    <property type="molecule type" value="Genomic_DNA"/>
</dbReference>
<dbReference type="EMBL" id="SLXF01000008">
    <property type="protein sequence ID" value="TCP05804.1"/>
    <property type="molecule type" value="Genomic_DNA"/>
</dbReference>
<organism evidence="1 3">
    <name type="scientific">Caldimonas thermodepolymerans</name>
    <dbReference type="NCBI Taxonomy" id="215580"/>
    <lineage>
        <taxon>Bacteria</taxon>
        <taxon>Pseudomonadati</taxon>
        <taxon>Pseudomonadota</taxon>
        <taxon>Betaproteobacteria</taxon>
        <taxon>Burkholderiales</taxon>
        <taxon>Sphaerotilaceae</taxon>
        <taxon>Caldimonas</taxon>
    </lineage>
</organism>
<evidence type="ECO:0000313" key="2">
    <source>
        <dbReference type="EMBL" id="TCP05804.1"/>
    </source>
</evidence>
<name>A0A2S5T522_9BURK</name>
<dbReference type="Proteomes" id="UP000294772">
    <property type="component" value="Unassembled WGS sequence"/>
</dbReference>
<dbReference type="InterPro" id="IPR038530">
    <property type="entry name" value="NiFe-hyd_HybE_sf"/>
</dbReference>